<dbReference type="GO" id="GO:0046983">
    <property type="term" value="F:protein dimerization activity"/>
    <property type="evidence" value="ECO:0007669"/>
    <property type="project" value="InterPro"/>
</dbReference>
<dbReference type="GO" id="GO:0005634">
    <property type="term" value="C:nucleus"/>
    <property type="evidence" value="ECO:0007669"/>
    <property type="project" value="UniProtKB-SubCell"/>
</dbReference>
<comment type="subcellular location">
    <subcellularLocation>
        <location evidence="1">Nucleus</location>
    </subcellularLocation>
</comment>
<protein>
    <recommendedName>
        <fullName evidence="6">HAT C-terminal dimerisation domain-containing protein</fullName>
    </recommendedName>
</protein>
<dbReference type="Proteomes" id="UP000076871">
    <property type="component" value="Unassembled WGS sequence"/>
</dbReference>
<feature type="domain" description="HAT C-terminal dimerisation" evidence="6">
    <location>
        <begin position="7"/>
        <end position="65"/>
    </location>
</feature>
<keyword evidence="8" id="KW-1185">Reference proteome</keyword>
<dbReference type="Pfam" id="PF05699">
    <property type="entry name" value="Dimer_Tnp_hAT"/>
    <property type="match status" value="1"/>
</dbReference>
<sequence length="73" mass="8006">MSINVQAHEHEFPVISHMARDFLAISGASVAVEHLFSASRHVCADARSSLKASTITEATCVKQWIHQGLFTVE</sequence>
<accession>A0A165DF64</accession>
<evidence type="ECO:0000256" key="3">
    <source>
        <dbReference type="ARBA" id="ARBA00022771"/>
    </source>
</evidence>
<dbReference type="InterPro" id="IPR052035">
    <property type="entry name" value="ZnF_BED_domain_contain"/>
</dbReference>
<evidence type="ECO:0000256" key="4">
    <source>
        <dbReference type="ARBA" id="ARBA00022833"/>
    </source>
</evidence>
<evidence type="ECO:0000256" key="5">
    <source>
        <dbReference type="ARBA" id="ARBA00023242"/>
    </source>
</evidence>
<name>A0A165DF64_9APHY</name>
<organism evidence="7 8">
    <name type="scientific">Laetiporus sulphureus 93-53</name>
    <dbReference type="NCBI Taxonomy" id="1314785"/>
    <lineage>
        <taxon>Eukaryota</taxon>
        <taxon>Fungi</taxon>
        <taxon>Dikarya</taxon>
        <taxon>Basidiomycota</taxon>
        <taxon>Agaricomycotina</taxon>
        <taxon>Agaricomycetes</taxon>
        <taxon>Polyporales</taxon>
        <taxon>Laetiporus</taxon>
    </lineage>
</organism>
<dbReference type="RefSeq" id="XP_040762499.1">
    <property type="nucleotide sequence ID" value="XM_040904666.1"/>
</dbReference>
<evidence type="ECO:0000313" key="7">
    <source>
        <dbReference type="EMBL" id="KZT04759.1"/>
    </source>
</evidence>
<keyword evidence="3" id="KW-0863">Zinc-finger</keyword>
<dbReference type="EMBL" id="KV427634">
    <property type="protein sequence ID" value="KZT04759.1"/>
    <property type="molecule type" value="Genomic_DNA"/>
</dbReference>
<dbReference type="GeneID" id="63821696"/>
<dbReference type="AlphaFoldDB" id="A0A165DF64"/>
<dbReference type="GO" id="GO:0008270">
    <property type="term" value="F:zinc ion binding"/>
    <property type="evidence" value="ECO:0007669"/>
    <property type="project" value="UniProtKB-KW"/>
</dbReference>
<dbReference type="InterPro" id="IPR012337">
    <property type="entry name" value="RNaseH-like_sf"/>
</dbReference>
<proteinExistence type="predicted"/>
<evidence type="ECO:0000259" key="6">
    <source>
        <dbReference type="Pfam" id="PF05699"/>
    </source>
</evidence>
<dbReference type="PANTHER" id="PTHR46481">
    <property type="entry name" value="ZINC FINGER BED DOMAIN-CONTAINING PROTEIN 4"/>
    <property type="match status" value="1"/>
</dbReference>
<gene>
    <name evidence="7" type="ORF">LAESUDRAFT_657203</name>
</gene>
<dbReference type="InterPro" id="IPR008906">
    <property type="entry name" value="HATC_C_dom"/>
</dbReference>
<keyword evidence="2" id="KW-0479">Metal-binding</keyword>
<dbReference type="PANTHER" id="PTHR46481:SF10">
    <property type="entry name" value="ZINC FINGER BED DOMAIN-CONTAINING PROTEIN 39"/>
    <property type="match status" value="1"/>
</dbReference>
<dbReference type="OrthoDB" id="3264316at2759"/>
<keyword evidence="4" id="KW-0862">Zinc</keyword>
<dbReference type="SUPFAM" id="SSF53098">
    <property type="entry name" value="Ribonuclease H-like"/>
    <property type="match status" value="1"/>
</dbReference>
<evidence type="ECO:0000256" key="1">
    <source>
        <dbReference type="ARBA" id="ARBA00004123"/>
    </source>
</evidence>
<dbReference type="InParanoid" id="A0A165DF64"/>
<evidence type="ECO:0000256" key="2">
    <source>
        <dbReference type="ARBA" id="ARBA00022723"/>
    </source>
</evidence>
<reference evidence="7 8" key="1">
    <citation type="journal article" date="2016" name="Mol. Biol. Evol.">
        <title>Comparative Genomics of Early-Diverging Mushroom-Forming Fungi Provides Insights into the Origins of Lignocellulose Decay Capabilities.</title>
        <authorList>
            <person name="Nagy L.G."/>
            <person name="Riley R."/>
            <person name="Tritt A."/>
            <person name="Adam C."/>
            <person name="Daum C."/>
            <person name="Floudas D."/>
            <person name="Sun H."/>
            <person name="Yadav J.S."/>
            <person name="Pangilinan J."/>
            <person name="Larsson K.H."/>
            <person name="Matsuura K."/>
            <person name="Barry K."/>
            <person name="Labutti K."/>
            <person name="Kuo R."/>
            <person name="Ohm R.A."/>
            <person name="Bhattacharya S.S."/>
            <person name="Shirouzu T."/>
            <person name="Yoshinaga Y."/>
            <person name="Martin F.M."/>
            <person name="Grigoriev I.V."/>
            <person name="Hibbett D.S."/>
        </authorList>
    </citation>
    <scope>NUCLEOTIDE SEQUENCE [LARGE SCALE GENOMIC DNA]</scope>
    <source>
        <strain evidence="7 8">93-53</strain>
    </source>
</reference>
<keyword evidence="5" id="KW-0539">Nucleus</keyword>
<evidence type="ECO:0000313" key="8">
    <source>
        <dbReference type="Proteomes" id="UP000076871"/>
    </source>
</evidence>